<dbReference type="InterPro" id="IPR001150">
    <property type="entry name" value="Gly_radical"/>
</dbReference>
<dbReference type="PROSITE" id="PS51149">
    <property type="entry name" value="GLY_RADICAL_2"/>
    <property type="match status" value="1"/>
</dbReference>
<organism evidence="8 9">
    <name type="scientific">Aeromonas sobria</name>
    <dbReference type="NCBI Taxonomy" id="646"/>
    <lineage>
        <taxon>Bacteria</taxon>
        <taxon>Pseudomonadati</taxon>
        <taxon>Pseudomonadota</taxon>
        <taxon>Gammaproteobacteria</taxon>
        <taxon>Aeromonadales</taxon>
        <taxon>Aeromonadaceae</taxon>
        <taxon>Aeromonas</taxon>
    </lineage>
</organism>
<dbReference type="CDD" id="cd01677">
    <property type="entry name" value="PFL2_DhaB_BssA"/>
    <property type="match status" value="1"/>
</dbReference>
<feature type="region of interest" description="Disordered" evidence="5">
    <location>
        <begin position="687"/>
        <end position="707"/>
    </location>
</feature>
<dbReference type="Pfam" id="PF01228">
    <property type="entry name" value="Gly_radical"/>
    <property type="match status" value="1"/>
</dbReference>
<comment type="caution">
    <text evidence="8">The sequence shown here is derived from an EMBL/GenBank/DDBJ whole genome shotgun (WGS) entry which is preliminary data.</text>
</comment>
<dbReference type="FunFam" id="3.20.70.20:FF:000008">
    <property type="entry name" value="Hypothetical formate acetyltransferase 3"/>
    <property type="match status" value="1"/>
</dbReference>
<evidence type="ECO:0000313" key="9">
    <source>
        <dbReference type="Proteomes" id="UP000233467"/>
    </source>
</evidence>
<evidence type="ECO:0000313" key="8">
    <source>
        <dbReference type="EMBL" id="PKQ80193.1"/>
    </source>
</evidence>
<sequence>MTQLDLNTLSPRIRAHKESLIHIVQPPVCTERARHYTQAYQAHLARPLPVRRALALAHHLKERTIWIKHDELIVGNQASQVRAAPLFPEYTVSWIEKEIDELADRPGAGFAVSETDKEIIHALTPFWRGQTVQDRCFGLFTDEQKALLESGIIKAEGNMTSGDAHLAVNYEELLTLGLDGFKAKVTERRSRLDLADWGDLQREQFLHAVAITLDAVSDHIARYATLAHKMASDMASDMAAQEPRPERQSELEAIALNCAHIAHQPPETFWQALQLCYFIQLILQIESNGHSVSFGRMDQYLYPWYRREVELSESLSRPRAIELLQGCWLKLLEVNKIRSGTHSKASAGSPLYQNVTIGGQNWRDGTAHDAVNGLSYAILESCGQLRSTQPNLSVRYHAGMSEDFLDACIQVIRCGFGMPAFNNDEVVIPEFIKLGVSVEDAHHYAAIGCIETAVPGKWGYRCTGMSFINFARILLASLDGGRDATTGQVFLPQTQSLREGSFGNFDEVMARWDEQVRYFTRKSIEIDCVVDSVLEAQAHDILCSTLVDDCIERGKTVKEGGAVYDWVSGLQVGIANLGNSLAALKKLVFEQGVVDQAELAAALEQDFAGLAGEQLRQRLTNAAPKYGNDLDEVDLLLVQAYQSYIDELKGLHNTRFGRGPIGGTYYAGTSSISANVPFGAATLATPDGRHARTPLAEGASPSSGSDRLGPTAVFNSIGKLPTAAILGGVLLNQKLSPASLENERDKAKLMSLLRTFFEVHKGWHVQYNIVSRETLLAAKANPDQYRDLVVRVAGYSAFFTALSPDAQDDIIARTEHSL</sequence>
<dbReference type="Pfam" id="PF02901">
    <property type="entry name" value="PFL-like"/>
    <property type="match status" value="1"/>
</dbReference>
<dbReference type="PROSITE" id="PS00850">
    <property type="entry name" value="GLY_RADICAL_1"/>
    <property type="match status" value="1"/>
</dbReference>
<keyword evidence="1 3" id="KW-0556">Organic radical</keyword>
<keyword evidence="2" id="KW-0456">Lyase</keyword>
<evidence type="ECO:0000256" key="1">
    <source>
        <dbReference type="ARBA" id="ARBA00022818"/>
    </source>
</evidence>
<evidence type="ECO:0000259" key="6">
    <source>
        <dbReference type="PROSITE" id="PS51149"/>
    </source>
</evidence>
<dbReference type="Gene3D" id="3.20.70.20">
    <property type="match status" value="1"/>
</dbReference>
<dbReference type="SUPFAM" id="SSF51998">
    <property type="entry name" value="PFL-like glycyl radical enzymes"/>
    <property type="match status" value="1"/>
</dbReference>
<name>A0A2N3J357_AERSO</name>
<dbReference type="PANTHER" id="PTHR43641">
    <property type="entry name" value="FORMATE ACETYLTRANSFERASE 3-RELATED"/>
    <property type="match status" value="1"/>
</dbReference>
<dbReference type="AlphaFoldDB" id="A0A2N3J357"/>
<evidence type="ECO:0000256" key="3">
    <source>
        <dbReference type="PIRSR" id="PIRSR000379-2"/>
    </source>
</evidence>
<dbReference type="PROSITE" id="PS51554">
    <property type="entry name" value="PFL"/>
    <property type="match status" value="1"/>
</dbReference>
<feature type="domain" description="PFL" evidence="7">
    <location>
        <begin position="11"/>
        <end position="690"/>
    </location>
</feature>
<dbReference type="InterPro" id="IPR051215">
    <property type="entry name" value="GRE"/>
</dbReference>
<dbReference type="GO" id="GO:0016829">
    <property type="term" value="F:lyase activity"/>
    <property type="evidence" value="ECO:0007669"/>
    <property type="project" value="UniProtKB-KW"/>
</dbReference>
<gene>
    <name evidence="8" type="ORF">CJP16_07605</name>
</gene>
<evidence type="ECO:0000259" key="7">
    <source>
        <dbReference type="PROSITE" id="PS51554"/>
    </source>
</evidence>
<protein>
    <submittedName>
        <fullName evidence="8">Formate C-acetyltransferase/glycerol dehydratase family glycyl radical enzyme</fullName>
    </submittedName>
</protein>
<dbReference type="PANTHER" id="PTHR43641:SF2">
    <property type="entry name" value="DEHYDRATASE YBIW-RELATED"/>
    <property type="match status" value="1"/>
</dbReference>
<dbReference type="PIRSF" id="PIRSF000379">
    <property type="entry name" value="For_Ac_trans_1"/>
    <property type="match status" value="1"/>
</dbReference>
<accession>A0A2N3J357</accession>
<feature type="domain" description="Glycine radical" evidence="6">
    <location>
        <begin position="697"/>
        <end position="818"/>
    </location>
</feature>
<dbReference type="RefSeq" id="WP_101324218.1">
    <property type="nucleotide sequence ID" value="NZ_NQMM01000021.1"/>
</dbReference>
<dbReference type="Proteomes" id="UP000233467">
    <property type="component" value="Unassembled WGS sequence"/>
</dbReference>
<keyword evidence="8" id="KW-0808">Transferase</keyword>
<proteinExistence type="predicted"/>
<dbReference type="EMBL" id="NQMM01000021">
    <property type="protein sequence ID" value="PKQ80193.1"/>
    <property type="molecule type" value="Genomic_DNA"/>
</dbReference>
<dbReference type="InterPro" id="IPR010098">
    <property type="entry name" value="PFL2/GDeHydtase_fam"/>
</dbReference>
<keyword evidence="9" id="KW-1185">Reference proteome</keyword>
<evidence type="ECO:0000256" key="4">
    <source>
        <dbReference type="PROSITE-ProRule" id="PRU00493"/>
    </source>
</evidence>
<dbReference type="InterPro" id="IPR019777">
    <property type="entry name" value="Form_AcTrfase_GR_CS"/>
</dbReference>
<feature type="modified residue" description="Glycine radical" evidence="3 4">
    <location>
        <position position="794"/>
    </location>
</feature>
<dbReference type="InterPro" id="IPR004184">
    <property type="entry name" value="PFL_dom"/>
</dbReference>
<dbReference type="GO" id="GO:0016740">
    <property type="term" value="F:transferase activity"/>
    <property type="evidence" value="ECO:0007669"/>
    <property type="project" value="UniProtKB-KW"/>
</dbReference>
<evidence type="ECO:0000256" key="5">
    <source>
        <dbReference type="SAM" id="MobiDB-lite"/>
    </source>
</evidence>
<dbReference type="GO" id="GO:0005829">
    <property type="term" value="C:cytosol"/>
    <property type="evidence" value="ECO:0007669"/>
    <property type="project" value="TreeGrafter"/>
</dbReference>
<reference evidence="8 9" key="1">
    <citation type="journal article" date="2017" name="Front. Microbiol.">
        <title>Strong Genomic and Phenotypic Heterogeneity in the Aeromonas sobria Species Complex.</title>
        <authorList>
            <person name="Gauthier J."/>
            <person name="Vincent A.T."/>
            <person name="Charette S.J."/>
            <person name="Derome N."/>
        </authorList>
    </citation>
    <scope>NUCLEOTIDE SEQUENCE [LARGE SCALE GENOMIC DNA]</scope>
    <source>
        <strain evidence="8 9">TM18</strain>
    </source>
</reference>
<evidence type="ECO:0000256" key="2">
    <source>
        <dbReference type="ARBA" id="ARBA00023239"/>
    </source>
</evidence>
<dbReference type="NCBIfam" id="TIGR01774">
    <property type="entry name" value="PFL2-3"/>
    <property type="match status" value="1"/>
</dbReference>